<evidence type="ECO:0000313" key="11">
    <source>
        <dbReference type="Proteomes" id="UP000646827"/>
    </source>
</evidence>
<evidence type="ECO:0000256" key="4">
    <source>
        <dbReference type="ARBA" id="ARBA00023242"/>
    </source>
</evidence>
<feature type="repeat" description="WD" evidence="5">
    <location>
        <begin position="231"/>
        <end position="272"/>
    </location>
</feature>
<dbReference type="InterPro" id="IPR048591">
    <property type="entry name" value="WDHD1/CFT4_hel"/>
</dbReference>
<dbReference type="SMART" id="SM00320">
    <property type="entry name" value="WD40"/>
    <property type="match status" value="7"/>
</dbReference>
<dbReference type="Proteomes" id="UP000646827">
    <property type="component" value="Unassembled WGS sequence"/>
</dbReference>
<sequence length="895" mass="100597">MTINVLRKEAHSEGFTTVAYKTDGTAIITGGQDSKLHVYNTLRSQRNTEPKILDEHTEPVCAIATHRANFATAGEDGTVLIFRNSTNDFEKFLVRSTTPIRSLSFNNNGTRIAVATDENVIRIILVRDISKVVTLSGHTTLVKSVAFSPTSDHMISTDIGGDIKIWDMNHSSGAPQCVKTLPGAVRKCASDADVMNTIAWSPDGAYFCFAGKEHEICVYSTKDWTQKYALEFAHFNDIITMAWSPNGSYIASVGKDRTVVIWDTTNQSDVVKYENTDAISGVAWHPQENELALTDLKGQLLMWYDPINISTMGHPAKKATQEVDDLEHLFEESSTQQASLSNNGGSTRQESLLDNVAQDHDIEEDEEGEELDDEGEDVDMASDMGDFVIDDDGAGYAEEQQQPQRQTTIRNGITGRAIGPQHKITEQATFQPGSTTFRTMDTAVQPPTPLEGERRYMAFNMFGIIYTIYQGAHSIVNVEFHDQAHNRNFHFTDYYHYTMASIGPDGAVFAVEGGKRRKKEEKSNDDEDSREPAGVTPSVIHYRPLMNWANNLEWTIDLPEGENVKSITINESAVIAVTSAGYVRMFTISGLQNHIFRLENIVATAAHGNLVLLVYKNGGTGLNGEQNLEFMLMDTTTQDIIQRGNLPLQKSSHLTWIGFSETSVRQKLKNLLDVFQALMYDSNYVLSILHRQRSFGQSYWIPVFDGKLTAKTLERQERYWPVGMLRDRLMCLIVRGTNDAPYFPRPPVDDIELHMPVINLDTEAGQLEEAHMRMRLISNHDRTEAIATNQQDEYYDVLKEADADMDKTLLRLIQIACRTDKEQRILDLAAALHSSRSVDAAVKVATHFKLSNVAEKLVQIKEEKFMMHDEMLSLSKRSMELDLDDESISSKRIRY</sequence>
<comment type="caution">
    <text evidence="10">The sequence shown here is derived from an EMBL/GenBank/DDBJ whole genome shotgun (WGS) entry which is preliminary data.</text>
</comment>
<evidence type="ECO:0000259" key="7">
    <source>
        <dbReference type="Pfam" id="PF12341"/>
    </source>
</evidence>
<dbReference type="InterPro" id="IPR057646">
    <property type="entry name" value="WD40_WDHD1_1st"/>
</dbReference>
<proteinExistence type="predicted"/>
<keyword evidence="3" id="KW-0677">Repeat</keyword>
<dbReference type="InterPro" id="IPR015943">
    <property type="entry name" value="WD40/YVTN_repeat-like_dom_sf"/>
</dbReference>
<feature type="domain" description="WDHD1 first WD40" evidence="9">
    <location>
        <begin position="9"/>
        <end position="301"/>
    </location>
</feature>
<dbReference type="EMBL" id="JAEPRB010000287">
    <property type="protein sequence ID" value="KAG2217589.1"/>
    <property type="molecule type" value="Genomic_DNA"/>
</dbReference>
<dbReference type="SUPFAM" id="SSF50978">
    <property type="entry name" value="WD40 repeat-like"/>
    <property type="match status" value="1"/>
</dbReference>
<dbReference type="PROSITE" id="PS50294">
    <property type="entry name" value="WD_REPEATS_REGION"/>
    <property type="match status" value="2"/>
</dbReference>
<gene>
    <name evidence="10" type="ORF">INT45_012445</name>
</gene>
<evidence type="ECO:0000313" key="10">
    <source>
        <dbReference type="EMBL" id="KAG2217589.1"/>
    </source>
</evidence>
<dbReference type="InterPro" id="IPR036322">
    <property type="entry name" value="WD40_repeat_dom_sf"/>
</dbReference>
<evidence type="ECO:0000256" key="3">
    <source>
        <dbReference type="ARBA" id="ARBA00022737"/>
    </source>
</evidence>
<dbReference type="GO" id="GO:0000278">
    <property type="term" value="P:mitotic cell cycle"/>
    <property type="evidence" value="ECO:0007669"/>
    <property type="project" value="TreeGrafter"/>
</dbReference>
<feature type="domain" description="WDHD1/CFT4 helical bundle" evidence="8">
    <location>
        <begin position="765"/>
        <end position="866"/>
    </location>
</feature>
<dbReference type="OrthoDB" id="427368at2759"/>
<evidence type="ECO:0008006" key="12">
    <source>
        <dbReference type="Google" id="ProtNLM"/>
    </source>
</evidence>
<dbReference type="Gene3D" id="2.130.10.10">
    <property type="entry name" value="YVTN repeat-like/Quinoprotein amine dehydrogenase"/>
    <property type="match status" value="2"/>
</dbReference>
<dbReference type="Pfam" id="PF20946">
    <property type="entry name" value="Ctf4_C"/>
    <property type="match status" value="1"/>
</dbReference>
<evidence type="ECO:0000256" key="2">
    <source>
        <dbReference type="ARBA" id="ARBA00022574"/>
    </source>
</evidence>
<dbReference type="GO" id="GO:0006261">
    <property type="term" value="P:DNA-templated DNA replication"/>
    <property type="evidence" value="ECO:0007669"/>
    <property type="project" value="TreeGrafter"/>
</dbReference>
<accession>A0A8H7RTM2</accession>
<feature type="region of interest" description="Disordered" evidence="6">
    <location>
        <begin position="514"/>
        <end position="535"/>
    </location>
</feature>
<dbReference type="GO" id="GO:0003682">
    <property type="term" value="F:chromatin binding"/>
    <property type="evidence" value="ECO:0007669"/>
    <property type="project" value="TreeGrafter"/>
</dbReference>
<evidence type="ECO:0000256" key="6">
    <source>
        <dbReference type="SAM" id="MobiDB-lite"/>
    </source>
</evidence>
<keyword evidence="4" id="KW-0539">Nucleus</keyword>
<organism evidence="10 11">
    <name type="scientific">Circinella minor</name>
    <dbReference type="NCBI Taxonomy" id="1195481"/>
    <lineage>
        <taxon>Eukaryota</taxon>
        <taxon>Fungi</taxon>
        <taxon>Fungi incertae sedis</taxon>
        <taxon>Mucoromycota</taxon>
        <taxon>Mucoromycotina</taxon>
        <taxon>Mucoromycetes</taxon>
        <taxon>Mucorales</taxon>
        <taxon>Lichtheimiaceae</taxon>
        <taxon>Circinella</taxon>
    </lineage>
</organism>
<feature type="domain" description="WDHD1/CFT4 second beta-propeller" evidence="7">
    <location>
        <begin position="429"/>
        <end position="757"/>
    </location>
</feature>
<dbReference type="PANTHER" id="PTHR19932">
    <property type="entry name" value="WD REPEAT AND HMG-BOX DNA BINDING PROTEIN"/>
    <property type="match status" value="1"/>
</dbReference>
<name>A0A8H7RTM2_9FUNG</name>
<evidence type="ECO:0000256" key="1">
    <source>
        <dbReference type="ARBA" id="ARBA00004123"/>
    </source>
</evidence>
<feature type="repeat" description="WD" evidence="5">
    <location>
        <begin position="135"/>
        <end position="169"/>
    </location>
</feature>
<dbReference type="PANTHER" id="PTHR19932:SF10">
    <property type="entry name" value="WD REPEAT AND HMG-BOX DNA-BINDING PROTEIN 1"/>
    <property type="match status" value="1"/>
</dbReference>
<evidence type="ECO:0000256" key="5">
    <source>
        <dbReference type="PROSITE-ProRule" id="PRU00221"/>
    </source>
</evidence>
<dbReference type="Pfam" id="PF24817">
    <property type="entry name" value="WD40_WDHD1_1st"/>
    <property type="match status" value="1"/>
</dbReference>
<keyword evidence="2 5" id="KW-0853">WD repeat</keyword>
<protein>
    <recommendedName>
        <fullName evidence="12">Minichromosome loss protein Mcl1 middle region domain-containing protein</fullName>
    </recommendedName>
</protein>
<dbReference type="PROSITE" id="PS50082">
    <property type="entry name" value="WD_REPEATS_2"/>
    <property type="match status" value="3"/>
</dbReference>
<dbReference type="GO" id="GO:0043596">
    <property type="term" value="C:nuclear replication fork"/>
    <property type="evidence" value="ECO:0007669"/>
    <property type="project" value="TreeGrafter"/>
</dbReference>
<dbReference type="GO" id="GO:0006281">
    <property type="term" value="P:DNA repair"/>
    <property type="evidence" value="ECO:0007669"/>
    <property type="project" value="TreeGrafter"/>
</dbReference>
<dbReference type="InterPro" id="IPR001680">
    <property type="entry name" value="WD40_rpt"/>
</dbReference>
<dbReference type="InterPro" id="IPR022100">
    <property type="entry name" value="WDHD1/CFT4_beta-prop_2nd"/>
</dbReference>
<dbReference type="AlphaFoldDB" id="A0A8H7RTM2"/>
<dbReference type="Pfam" id="PF12341">
    <property type="entry name" value="Mcl1_mid"/>
    <property type="match status" value="1"/>
</dbReference>
<evidence type="ECO:0000259" key="8">
    <source>
        <dbReference type="Pfam" id="PF20946"/>
    </source>
</evidence>
<comment type="subcellular location">
    <subcellularLocation>
        <location evidence="1">Nucleus</location>
    </subcellularLocation>
</comment>
<evidence type="ECO:0000259" key="9">
    <source>
        <dbReference type="Pfam" id="PF24817"/>
    </source>
</evidence>
<reference evidence="10 11" key="1">
    <citation type="submission" date="2020-12" db="EMBL/GenBank/DDBJ databases">
        <title>Metabolic potential, ecology and presence of endohyphal bacteria is reflected in genomic diversity of Mucoromycotina.</title>
        <authorList>
            <person name="Muszewska A."/>
            <person name="Okrasinska A."/>
            <person name="Steczkiewicz K."/>
            <person name="Drgas O."/>
            <person name="Orlowska M."/>
            <person name="Perlinska-Lenart U."/>
            <person name="Aleksandrzak-Piekarczyk T."/>
            <person name="Szatraj K."/>
            <person name="Zielenkiewicz U."/>
            <person name="Pilsyk S."/>
            <person name="Malc E."/>
            <person name="Mieczkowski P."/>
            <person name="Kruszewska J.S."/>
            <person name="Biernat P."/>
            <person name="Pawlowska J."/>
        </authorList>
    </citation>
    <scope>NUCLEOTIDE SEQUENCE [LARGE SCALE GENOMIC DNA]</scope>
    <source>
        <strain evidence="10 11">CBS 142.35</strain>
    </source>
</reference>
<keyword evidence="11" id="KW-1185">Reference proteome</keyword>
<dbReference type="CDD" id="cd00200">
    <property type="entry name" value="WD40"/>
    <property type="match status" value="1"/>
</dbReference>
<feature type="repeat" description="WD" evidence="5">
    <location>
        <begin position="8"/>
        <end position="49"/>
    </location>
</feature>